<keyword evidence="7 12" id="KW-0479">Metal-binding</keyword>
<evidence type="ECO:0000313" key="13">
    <source>
        <dbReference type="EMBL" id="OGC80970.1"/>
    </source>
</evidence>
<evidence type="ECO:0000256" key="12">
    <source>
        <dbReference type="PIRSR" id="PIRSR605002-3"/>
    </source>
</evidence>
<sequence length="255" mass="28475">MVFKPKLVAFDLDGTLAESKQRMEPRMGELLAELLQKMPVAVMSGAGFPQFEKQFLPALPDDAILSRLYLFPDNAAQCYVFEAGKWRTRYDNAFTLQERERILKELEGALKEVGLSEAPVRIWGERVEDRGAEIAFSPLGQQAPLKEKEEWHKEHDDTRKRLHEALDKRLPDFANAMGGLTTIDITRRGITKAYGVKQLAGLSQISVSEMLYVGDALEEGGNDAVVIESGVKTHAVFGPTETAALIEEILKQTSR</sequence>
<keyword evidence="6" id="KW-0963">Cytoplasm</keyword>
<dbReference type="GO" id="GO:0016791">
    <property type="term" value="F:phosphatase activity"/>
    <property type="evidence" value="ECO:0007669"/>
    <property type="project" value="UniProtKB-ARBA"/>
</dbReference>
<dbReference type="Gene3D" id="3.40.50.1000">
    <property type="entry name" value="HAD superfamily/HAD-like"/>
    <property type="match status" value="1"/>
</dbReference>
<evidence type="ECO:0000256" key="2">
    <source>
        <dbReference type="ARBA" id="ARBA00004699"/>
    </source>
</evidence>
<comment type="subcellular location">
    <subcellularLocation>
        <location evidence="1">Cytoplasm</location>
    </subcellularLocation>
</comment>
<evidence type="ECO:0000313" key="14">
    <source>
        <dbReference type="Proteomes" id="UP000176185"/>
    </source>
</evidence>
<evidence type="ECO:0000256" key="6">
    <source>
        <dbReference type="ARBA" id="ARBA00022490"/>
    </source>
</evidence>
<dbReference type="Gene3D" id="3.30.1240.20">
    <property type="match status" value="1"/>
</dbReference>
<dbReference type="SUPFAM" id="SSF56784">
    <property type="entry name" value="HAD-like"/>
    <property type="match status" value="1"/>
</dbReference>
<evidence type="ECO:0000256" key="7">
    <source>
        <dbReference type="ARBA" id="ARBA00022723"/>
    </source>
</evidence>
<dbReference type="GO" id="GO:0046872">
    <property type="term" value="F:metal ion binding"/>
    <property type="evidence" value="ECO:0007669"/>
    <property type="project" value="UniProtKB-KW"/>
</dbReference>
<accession>A0A1F4XHA3</accession>
<dbReference type="EMBL" id="MEWX01000010">
    <property type="protein sequence ID" value="OGC80970.1"/>
    <property type="molecule type" value="Genomic_DNA"/>
</dbReference>
<dbReference type="GO" id="GO:0005829">
    <property type="term" value="C:cytosol"/>
    <property type="evidence" value="ECO:0007669"/>
    <property type="project" value="TreeGrafter"/>
</dbReference>
<comment type="similarity">
    <text evidence="3">Belongs to the eukaryotic PMM family.</text>
</comment>
<dbReference type="AlphaFoldDB" id="A0A1F4XHA3"/>
<feature type="active site" description="Proton donor/acceptor" evidence="10">
    <location>
        <position position="13"/>
    </location>
</feature>
<dbReference type="InterPro" id="IPR043169">
    <property type="entry name" value="PMM_cap"/>
</dbReference>
<dbReference type="EC" id="5.4.2.8" evidence="5"/>
<feature type="binding site" evidence="11">
    <location>
        <position position="130"/>
    </location>
    <ligand>
        <name>alpha-D-mannose 1-phosphate</name>
        <dbReference type="ChEBI" id="CHEBI:58409"/>
    </ligand>
</feature>
<keyword evidence="9" id="KW-0413">Isomerase</keyword>
<dbReference type="GO" id="GO:0006487">
    <property type="term" value="P:protein N-linked glycosylation"/>
    <property type="evidence" value="ECO:0007669"/>
    <property type="project" value="TreeGrafter"/>
</dbReference>
<evidence type="ECO:0000256" key="3">
    <source>
        <dbReference type="ARBA" id="ARBA00009736"/>
    </source>
</evidence>
<dbReference type="PANTHER" id="PTHR10466:SF0">
    <property type="entry name" value="PHOSPHOMANNOMUTASE"/>
    <property type="match status" value="1"/>
</dbReference>
<feature type="binding site" evidence="12">
    <location>
        <position position="13"/>
    </location>
    <ligand>
        <name>Mg(2+)</name>
        <dbReference type="ChEBI" id="CHEBI:18420"/>
        <label>1</label>
    </ligand>
</feature>
<comment type="pathway">
    <text evidence="2">Nucleotide-sugar biosynthesis; GDP-alpha-D-mannose biosynthesis; alpha-D-mannose 1-phosphate from D-fructose 6-phosphate: step 2/2.</text>
</comment>
<dbReference type="InterPro" id="IPR023214">
    <property type="entry name" value="HAD_sf"/>
</dbReference>
<comment type="subunit">
    <text evidence="4">Homodimer.</text>
</comment>
<comment type="caution">
    <text evidence="13">The sequence shown here is derived from an EMBL/GenBank/DDBJ whole genome shotgun (WGS) entry which is preliminary data.</text>
</comment>
<dbReference type="InterPro" id="IPR006379">
    <property type="entry name" value="HAD-SF_hydro_IIB"/>
</dbReference>
<reference evidence="13 14" key="1">
    <citation type="journal article" date="2016" name="Nat. Commun.">
        <title>Thousands of microbial genomes shed light on interconnected biogeochemical processes in an aquifer system.</title>
        <authorList>
            <person name="Anantharaman K."/>
            <person name="Brown C.T."/>
            <person name="Hug L.A."/>
            <person name="Sharon I."/>
            <person name="Castelle C.J."/>
            <person name="Probst A.J."/>
            <person name="Thomas B.C."/>
            <person name="Singh A."/>
            <person name="Wilkins M.J."/>
            <person name="Karaoz U."/>
            <person name="Brodie E.L."/>
            <person name="Williams K.H."/>
            <person name="Hubbard S.S."/>
            <person name="Banfield J.F."/>
        </authorList>
    </citation>
    <scope>NUCLEOTIDE SEQUENCE [LARGE SCALE GENOMIC DNA]</scope>
</reference>
<evidence type="ECO:0000256" key="5">
    <source>
        <dbReference type="ARBA" id="ARBA00012730"/>
    </source>
</evidence>
<dbReference type="GO" id="GO:0009298">
    <property type="term" value="P:GDP-mannose biosynthetic process"/>
    <property type="evidence" value="ECO:0007669"/>
    <property type="project" value="UniProtKB-UniPathway"/>
</dbReference>
<dbReference type="InterPro" id="IPR036412">
    <property type="entry name" value="HAD-like_sf"/>
</dbReference>
<comment type="cofactor">
    <cofactor evidence="12">
        <name>Mg(2+)</name>
        <dbReference type="ChEBI" id="CHEBI:18420"/>
    </cofactor>
</comment>
<evidence type="ECO:0000256" key="4">
    <source>
        <dbReference type="ARBA" id="ARBA00011738"/>
    </source>
</evidence>
<evidence type="ECO:0000256" key="11">
    <source>
        <dbReference type="PIRSR" id="PIRSR605002-2"/>
    </source>
</evidence>
<evidence type="ECO:0000256" key="9">
    <source>
        <dbReference type="ARBA" id="ARBA00023235"/>
    </source>
</evidence>
<evidence type="ECO:0000256" key="10">
    <source>
        <dbReference type="PIRSR" id="PIRSR605002-1"/>
    </source>
</evidence>
<keyword evidence="8 12" id="KW-0460">Magnesium</keyword>
<feature type="active site" description="Nucleophile" evidence="10">
    <location>
        <position position="11"/>
    </location>
</feature>
<feature type="binding site" evidence="11">
    <location>
        <position position="184"/>
    </location>
    <ligand>
        <name>alpha-D-mannose 1-phosphate</name>
        <dbReference type="ChEBI" id="CHEBI:58409"/>
    </ligand>
</feature>
<evidence type="ECO:0000256" key="8">
    <source>
        <dbReference type="ARBA" id="ARBA00022842"/>
    </source>
</evidence>
<evidence type="ECO:0000256" key="1">
    <source>
        <dbReference type="ARBA" id="ARBA00004496"/>
    </source>
</evidence>
<protein>
    <recommendedName>
        <fullName evidence="5">phosphomannomutase</fullName>
        <ecNumber evidence="5">5.4.2.8</ecNumber>
    </recommendedName>
</protein>
<feature type="binding site" evidence="12">
    <location>
        <position position="215"/>
    </location>
    <ligand>
        <name>Mg(2+)</name>
        <dbReference type="ChEBI" id="CHEBI:18420"/>
        <label>1</label>
    </ligand>
</feature>
<dbReference type="Proteomes" id="UP000176185">
    <property type="component" value="Unassembled WGS sequence"/>
</dbReference>
<dbReference type="GO" id="GO:0006013">
    <property type="term" value="P:mannose metabolic process"/>
    <property type="evidence" value="ECO:0007669"/>
    <property type="project" value="TreeGrafter"/>
</dbReference>
<proteinExistence type="inferred from homology"/>
<name>A0A1F4XHA3_9BACT</name>
<gene>
    <name evidence="13" type="ORF">A2943_01780</name>
</gene>
<dbReference type="UniPathway" id="UPA00126">
    <property type="reaction ID" value="UER00424"/>
</dbReference>
<dbReference type="STRING" id="1797243.A2943_01780"/>
<dbReference type="InterPro" id="IPR005002">
    <property type="entry name" value="PMM"/>
</dbReference>
<dbReference type="GO" id="GO:0004615">
    <property type="term" value="F:phosphomannomutase activity"/>
    <property type="evidence" value="ECO:0007669"/>
    <property type="project" value="UniProtKB-EC"/>
</dbReference>
<feature type="binding site" evidence="12">
    <location>
        <position position="11"/>
    </location>
    <ligand>
        <name>Mg(2+)</name>
        <dbReference type="ChEBI" id="CHEBI:18420"/>
        <label>1</label>
    </ligand>
</feature>
<dbReference type="NCBIfam" id="TIGR01484">
    <property type="entry name" value="HAD-SF-IIB"/>
    <property type="match status" value="1"/>
</dbReference>
<dbReference type="PANTHER" id="PTHR10466">
    <property type="entry name" value="PHOSPHOMANNOMUTASE"/>
    <property type="match status" value="1"/>
</dbReference>
<organism evidence="13 14">
    <name type="scientific">Candidatus Adlerbacteria bacterium RIFCSPLOWO2_01_FULL_51_16</name>
    <dbReference type="NCBI Taxonomy" id="1797243"/>
    <lineage>
        <taxon>Bacteria</taxon>
        <taxon>Candidatus Adleribacteriota</taxon>
    </lineage>
</organism>
<dbReference type="Pfam" id="PF03332">
    <property type="entry name" value="PMM"/>
    <property type="match status" value="1"/>
</dbReference>